<dbReference type="AlphaFoldDB" id="A0A426THP7"/>
<organism evidence="9 10">
    <name type="scientific">Streptococcus suis</name>
    <dbReference type="NCBI Taxonomy" id="1307"/>
    <lineage>
        <taxon>Bacteria</taxon>
        <taxon>Bacillati</taxon>
        <taxon>Bacillota</taxon>
        <taxon>Bacilli</taxon>
        <taxon>Lactobacillales</taxon>
        <taxon>Streptococcaceae</taxon>
        <taxon>Streptococcus</taxon>
    </lineage>
</organism>
<dbReference type="GO" id="GO:0022857">
    <property type="term" value="F:transmembrane transporter activity"/>
    <property type="evidence" value="ECO:0007669"/>
    <property type="project" value="InterPro"/>
</dbReference>
<keyword evidence="4" id="KW-1003">Cell membrane</keyword>
<proteinExistence type="inferred from homology"/>
<dbReference type="Gene3D" id="1.10.3470.10">
    <property type="entry name" value="ABC transporter involved in vitamin B12 uptake, BtuC"/>
    <property type="match status" value="1"/>
</dbReference>
<feature type="transmembrane region" description="Helical" evidence="8">
    <location>
        <begin position="147"/>
        <end position="170"/>
    </location>
</feature>
<dbReference type="GO" id="GO:0005886">
    <property type="term" value="C:plasma membrane"/>
    <property type="evidence" value="ECO:0007669"/>
    <property type="project" value="UniProtKB-SubCell"/>
</dbReference>
<keyword evidence="5 8" id="KW-0812">Transmembrane</keyword>
<feature type="transmembrane region" description="Helical" evidence="8">
    <location>
        <begin position="275"/>
        <end position="292"/>
    </location>
</feature>
<dbReference type="GO" id="GO:0033214">
    <property type="term" value="P:siderophore-iron import into cell"/>
    <property type="evidence" value="ECO:0007669"/>
    <property type="project" value="TreeGrafter"/>
</dbReference>
<dbReference type="PANTHER" id="PTHR30472:SF24">
    <property type="entry name" value="FERRIC ENTEROBACTIN TRANSPORT SYSTEM PERMEASE PROTEIN FEPG"/>
    <property type="match status" value="1"/>
</dbReference>
<accession>A0A426THP7</accession>
<evidence type="ECO:0000256" key="8">
    <source>
        <dbReference type="SAM" id="Phobius"/>
    </source>
</evidence>
<feature type="transmembrane region" description="Helical" evidence="8">
    <location>
        <begin position="237"/>
        <end position="263"/>
    </location>
</feature>
<evidence type="ECO:0000256" key="6">
    <source>
        <dbReference type="ARBA" id="ARBA00022989"/>
    </source>
</evidence>
<feature type="transmembrane region" description="Helical" evidence="8">
    <location>
        <begin position="61"/>
        <end position="78"/>
    </location>
</feature>
<evidence type="ECO:0000256" key="7">
    <source>
        <dbReference type="ARBA" id="ARBA00023136"/>
    </source>
</evidence>
<protein>
    <submittedName>
        <fullName evidence="9">Iron ABC transporter permease</fullName>
    </submittedName>
</protein>
<comment type="similarity">
    <text evidence="2">Belongs to the binding-protein-dependent transport system permease family. FecCD subfamily.</text>
</comment>
<comment type="caution">
    <text evidence="9">The sequence shown here is derived from an EMBL/GenBank/DDBJ whole genome shotgun (WGS) entry which is preliminary data.</text>
</comment>
<feature type="transmembrane region" description="Helical" evidence="8">
    <location>
        <begin position="118"/>
        <end position="135"/>
    </location>
</feature>
<gene>
    <name evidence="9" type="ORF">EI998_02100</name>
</gene>
<keyword evidence="3" id="KW-0813">Transport</keyword>
<feature type="transmembrane region" description="Helical" evidence="8">
    <location>
        <begin position="190"/>
        <end position="209"/>
    </location>
</feature>
<feature type="transmembrane region" description="Helical" evidence="8">
    <location>
        <begin position="90"/>
        <end position="112"/>
    </location>
</feature>
<dbReference type="Proteomes" id="UP000274117">
    <property type="component" value="Unassembled WGS sequence"/>
</dbReference>
<dbReference type="CDD" id="cd06550">
    <property type="entry name" value="TM_ABC_iron-siderophores_like"/>
    <property type="match status" value="1"/>
</dbReference>
<evidence type="ECO:0000256" key="2">
    <source>
        <dbReference type="ARBA" id="ARBA00007935"/>
    </source>
</evidence>
<dbReference type="InterPro" id="IPR037294">
    <property type="entry name" value="ABC_BtuC-like"/>
</dbReference>
<evidence type="ECO:0000256" key="5">
    <source>
        <dbReference type="ARBA" id="ARBA00022692"/>
    </source>
</evidence>
<comment type="subcellular location">
    <subcellularLocation>
        <location evidence="1">Cell membrane</location>
        <topology evidence="1">Multi-pass membrane protein</topology>
    </subcellularLocation>
</comment>
<keyword evidence="7 8" id="KW-0472">Membrane</keyword>
<dbReference type="InterPro" id="IPR000522">
    <property type="entry name" value="ABC_transptr_permease_BtuC"/>
</dbReference>
<evidence type="ECO:0000313" key="9">
    <source>
        <dbReference type="EMBL" id="RRR54660.1"/>
    </source>
</evidence>
<reference evidence="9 10" key="2">
    <citation type="submission" date="2018-12" db="EMBL/GenBank/DDBJ databases">
        <title>Whole-genome sequences of fifteen clinical Streptococcus suis strains isolated from pigs between 2006 and 2018.</title>
        <authorList>
            <person name="Stevens M.J.A."/>
            <person name="Cernela N."/>
            <person name="Spoerry Serrano N."/>
            <person name="Schmitt S."/>
            <person name="Schrenzel J."/>
            <person name="Stephan R."/>
        </authorList>
    </citation>
    <scope>NUCLEOTIDE SEQUENCE [LARGE SCALE GENOMIC DNA]</scope>
    <source>
        <strain evidence="9 10">PP422</strain>
    </source>
</reference>
<feature type="transmembrane region" description="Helical" evidence="8">
    <location>
        <begin position="299"/>
        <end position="324"/>
    </location>
</feature>
<evidence type="ECO:0000313" key="10">
    <source>
        <dbReference type="Proteomes" id="UP000274117"/>
    </source>
</evidence>
<dbReference type="EMBL" id="RSDO01000003">
    <property type="protein sequence ID" value="RRR54660.1"/>
    <property type="molecule type" value="Genomic_DNA"/>
</dbReference>
<name>A0A426THP7_STRSU</name>
<evidence type="ECO:0000256" key="1">
    <source>
        <dbReference type="ARBA" id="ARBA00004651"/>
    </source>
</evidence>
<evidence type="ECO:0000256" key="3">
    <source>
        <dbReference type="ARBA" id="ARBA00022448"/>
    </source>
</evidence>
<dbReference type="Pfam" id="PF01032">
    <property type="entry name" value="FecCD"/>
    <property type="match status" value="1"/>
</dbReference>
<keyword evidence="6 8" id="KW-1133">Transmembrane helix</keyword>
<dbReference type="PANTHER" id="PTHR30472">
    <property type="entry name" value="FERRIC ENTEROBACTIN TRANSPORT SYSTEM PERMEASE PROTEIN"/>
    <property type="match status" value="1"/>
</dbReference>
<sequence length="329" mass="34711">MIRFSVRKSLLGALLLLLVLAFLSLFLGYSHLGVEQVLEALLGQAKPSISLIVWNLRLPRLLVSCLAGAALATSASLLQTLTHNPMADPGILGINAGASLAALASLFLPFSGLGLQSIFAWLGGSLAALTVYLLSQTRKGSFQSNQLLLVGMGLAGLLTSLTLSLTQVISPYQMENTQAWLSGAYLGDKWSSLMILAPLILISLLVVFLRIPRLNVLQLGPETATGLGINVQRESRIILLLAAGLASFSTLLVGNTAFVGFLASHLAKRLIGRNHSYSLPLAICLAASLMLLADTIGRLLLVGTGIPTGIVLAIIGAPYCFVLMQKETS</sequence>
<dbReference type="SUPFAM" id="SSF81345">
    <property type="entry name" value="ABC transporter involved in vitamin B12 uptake, BtuC"/>
    <property type="match status" value="1"/>
</dbReference>
<reference evidence="9 10" key="1">
    <citation type="submission" date="2018-11" db="EMBL/GenBank/DDBJ databases">
        <authorList>
            <person name="Stevens M.J."/>
            <person name="Cernela N."/>
            <person name="Spoerry Serrano N."/>
            <person name="Schmitt S."/>
            <person name="Schrenzel J."/>
            <person name="Stephan R."/>
        </authorList>
    </citation>
    <scope>NUCLEOTIDE SEQUENCE [LARGE SCALE GENOMIC DNA]</scope>
    <source>
        <strain evidence="9 10">PP422</strain>
    </source>
</reference>
<evidence type="ECO:0000256" key="4">
    <source>
        <dbReference type="ARBA" id="ARBA00022475"/>
    </source>
</evidence>